<dbReference type="GO" id="GO:0005840">
    <property type="term" value="C:ribosome"/>
    <property type="evidence" value="ECO:0007669"/>
    <property type="project" value="UniProtKB-KW"/>
</dbReference>
<name>A0A1B7LX60_9MICC</name>
<comment type="subunit">
    <text evidence="3">Part of the 50S ribosomal subunit.</text>
</comment>
<reference evidence="4" key="2">
    <citation type="journal article" date="2021" name="PeerJ">
        <title>Extensive microbial diversity within the chicken gut microbiome revealed by metagenomics and culture.</title>
        <authorList>
            <person name="Gilroy R."/>
            <person name="Ravi A."/>
            <person name="Getino M."/>
            <person name="Pursley I."/>
            <person name="Horton D.L."/>
            <person name="Alikhan N.F."/>
            <person name="Baker D."/>
            <person name="Gharbi K."/>
            <person name="Hall N."/>
            <person name="Watson M."/>
            <person name="Adriaenssens E.M."/>
            <person name="Foster-Nyarko E."/>
            <person name="Jarju S."/>
            <person name="Secka A."/>
            <person name="Antonio M."/>
            <person name="Oren A."/>
            <person name="Chaudhuri R.R."/>
            <person name="La Ragione R."/>
            <person name="Hildebrand F."/>
            <person name="Pallen M.J."/>
        </authorList>
    </citation>
    <scope>NUCLEOTIDE SEQUENCE</scope>
    <source>
        <strain evidence="4">ChiHjej13B12-14962</strain>
    </source>
</reference>
<evidence type="ECO:0000256" key="3">
    <source>
        <dbReference type="HAMAP-Rule" id="MF_00502"/>
    </source>
</evidence>
<dbReference type="HAMAP" id="MF_00502">
    <property type="entry name" value="Ribosomal_bL31_2"/>
    <property type="match status" value="1"/>
</dbReference>
<dbReference type="PRINTS" id="PR01249">
    <property type="entry name" value="RIBOSOMALL31"/>
</dbReference>
<dbReference type="GO" id="GO:0006412">
    <property type="term" value="P:translation"/>
    <property type="evidence" value="ECO:0007669"/>
    <property type="project" value="UniProtKB-UniRule"/>
</dbReference>
<comment type="similarity">
    <text evidence="3">Belongs to the bacterial ribosomal protein bL31 family. Type B subfamily.</text>
</comment>
<evidence type="ECO:0000256" key="2">
    <source>
        <dbReference type="ARBA" id="ARBA00023274"/>
    </source>
</evidence>
<dbReference type="Proteomes" id="UP000703315">
    <property type="component" value="Unassembled WGS sequence"/>
</dbReference>
<evidence type="ECO:0000313" key="6">
    <source>
        <dbReference type="Proteomes" id="UP000078292"/>
    </source>
</evidence>
<reference evidence="4" key="3">
    <citation type="submission" date="2021-09" db="EMBL/GenBank/DDBJ databases">
        <authorList>
            <person name="Gilroy R."/>
        </authorList>
    </citation>
    <scope>NUCLEOTIDE SEQUENCE</scope>
    <source>
        <strain evidence="4">ChiHjej13B12-14962</strain>
    </source>
</reference>
<dbReference type="GO" id="GO:1990904">
    <property type="term" value="C:ribonucleoprotein complex"/>
    <property type="evidence" value="ECO:0007669"/>
    <property type="project" value="UniProtKB-KW"/>
</dbReference>
<dbReference type="Proteomes" id="UP000078292">
    <property type="component" value="Unassembled WGS sequence"/>
</dbReference>
<dbReference type="NCBIfam" id="TIGR00105">
    <property type="entry name" value="L31"/>
    <property type="match status" value="1"/>
</dbReference>
<comment type="caution">
    <text evidence="5">The sequence shown here is derived from an EMBL/GenBank/DDBJ whole genome shotgun (WGS) entry which is preliminary data.</text>
</comment>
<dbReference type="InterPro" id="IPR002150">
    <property type="entry name" value="Ribosomal_bL31"/>
</dbReference>
<dbReference type="Pfam" id="PF01197">
    <property type="entry name" value="Ribosomal_L31"/>
    <property type="match status" value="1"/>
</dbReference>
<dbReference type="NCBIfam" id="NF002462">
    <property type="entry name" value="PRK01678.1"/>
    <property type="match status" value="1"/>
</dbReference>
<dbReference type="GO" id="GO:0003735">
    <property type="term" value="F:structural constituent of ribosome"/>
    <property type="evidence" value="ECO:0007669"/>
    <property type="project" value="InterPro"/>
</dbReference>
<keyword evidence="2 3" id="KW-0687">Ribonucleoprotein</keyword>
<evidence type="ECO:0000313" key="5">
    <source>
        <dbReference type="EMBL" id="OAV59781.1"/>
    </source>
</evidence>
<organism evidence="5 6">
    <name type="scientific">Enteractinococcus helveticum</name>
    <dbReference type="NCBI Taxonomy" id="1837282"/>
    <lineage>
        <taxon>Bacteria</taxon>
        <taxon>Bacillati</taxon>
        <taxon>Actinomycetota</taxon>
        <taxon>Actinomycetes</taxon>
        <taxon>Micrococcales</taxon>
        <taxon>Micrococcaceae</taxon>
    </lineage>
</organism>
<dbReference type="EMBL" id="DYXC01000030">
    <property type="protein sequence ID" value="HJF13634.1"/>
    <property type="molecule type" value="Genomic_DNA"/>
</dbReference>
<dbReference type="PROSITE" id="PS01143">
    <property type="entry name" value="RIBOSOMAL_L31"/>
    <property type="match status" value="1"/>
</dbReference>
<dbReference type="EMBL" id="LXEY01000021">
    <property type="protein sequence ID" value="OAV59781.1"/>
    <property type="molecule type" value="Genomic_DNA"/>
</dbReference>
<proteinExistence type="inferred from homology"/>
<accession>A0A1B7LX60</accession>
<dbReference type="STRING" id="1837282.A6F49_13480"/>
<dbReference type="PANTHER" id="PTHR33280:SF1">
    <property type="entry name" value="LARGE RIBOSOMAL SUBUNIT PROTEIN BL31C"/>
    <property type="match status" value="1"/>
</dbReference>
<dbReference type="SUPFAM" id="SSF143800">
    <property type="entry name" value="L28p-like"/>
    <property type="match status" value="1"/>
</dbReference>
<dbReference type="RefSeq" id="WP_043058278.1">
    <property type="nucleotide sequence ID" value="NZ_DYXC01000030.1"/>
</dbReference>
<dbReference type="InterPro" id="IPR027493">
    <property type="entry name" value="Ribosomal_bL31_B"/>
</dbReference>
<dbReference type="InterPro" id="IPR042105">
    <property type="entry name" value="Ribosomal_bL31_sf"/>
</dbReference>
<keyword evidence="6" id="KW-1185">Reference proteome</keyword>
<reference evidence="5 6" key="1">
    <citation type="submission" date="2016-04" db="EMBL/GenBank/DDBJ databases">
        <title>First whole genome shotgun sequence of the bacterium Enteractinococcus sp. strain UASWS1574.</title>
        <authorList>
            <person name="Crovadore J."/>
            <person name="Chablais R."/>
            <person name="Lefort F."/>
        </authorList>
    </citation>
    <scope>NUCLEOTIDE SEQUENCE [LARGE SCALE GENOMIC DNA]</scope>
    <source>
        <strain evidence="5 6">UASWS1574</strain>
    </source>
</reference>
<dbReference type="OrthoDB" id="9803251at2"/>
<dbReference type="InterPro" id="IPR034704">
    <property type="entry name" value="Ribosomal_bL28/bL31-like_sf"/>
</dbReference>
<evidence type="ECO:0000256" key="1">
    <source>
        <dbReference type="ARBA" id="ARBA00022980"/>
    </source>
</evidence>
<sequence>MKQDIHPDYNYVIFNDLASGERVLTRTTATSERTAEWEDGNTYPVIDVEISAASHPFYTGKQRILDTAGRVERFNARFKGFGGKK</sequence>
<dbReference type="PANTHER" id="PTHR33280">
    <property type="entry name" value="50S RIBOSOMAL PROTEIN L31, CHLOROPLASTIC"/>
    <property type="match status" value="1"/>
</dbReference>
<dbReference type="Gene3D" id="4.10.830.30">
    <property type="entry name" value="Ribosomal protein L31"/>
    <property type="match status" value="1"/>
</dbReference>
<evidence type="ECO:0000313" key="4">
    <source>
        <dbReference type="EMBL" id="HJF13634.1"/>
    </source>
</evidence>
<keyword evidence="1 3" id="KW-0689">Ribosomal protein</keyword>
<protein>
    <recommendedName>
        <fullName evidence="3">Large ribosomal subunit protein bL31B</fullName>
    </recommendedName>
</protein>
<gene>
    <name evidence="3" type="primary">rpmE2</name>
    <name evidence="5" type="ORF">A6F49_13480</name>
    <name evidence="4" type="ORF">K8V32_02375</name>
</gene>
<dbReference type="AlphaFoldDB" id="A0A1B7LX60"/>